<dbReference type="Proteomes" id="UP001281147">
    <property type="component" value="Unassembled WGS sequence"/>
</dbReference>
<protein>
    <submittedName>
        <fullName evidence="1">Uncharacterized protein</fullName>
    </submittedName>
</protein>
<proteinExistence type="predicted"/>
<keyword evidence="2" id="KW-1185">Reference proteome</keyword>
<gene>
    <name evidence="1" type="ORF">LTR37_015548</name>
</gene>
<dbReference type="EMBL" id="JAUTXU010000175">
    <property type="protein sequence ID" value="KAK3701326.1"/>
    <property type="molecule type" value="Genomic_DNA"/>
</dbReference>
<sequence>MDPARTMFRSSQQNRQARTSLGAVMRLMELQAASIEPQQTKELGRDVLLAAHLGRLRDTIRTGLSALDRGTPDVAGIGRQVDQELARLQAEYDQQQQQPQQPAIEGRPEQLRLDAAPPPPPQNMEGASTAVVSAPQVTPEQCQEEMAEVHWTFLKAANAILYDLVSETGRGGNLPSGDELVTLNMRTVFNGLSGLMQPDPRAGSVAVAVNAAQAKYDELLDALRTADSPQAAVSIVAQLRQSLNGQLGSLRVTLRAGQVQISHRVNQTLTDLPDLTANNANADRRGLSAPGNDDMADRRGLPPPGGFIEDTT</sequence>
<evidence type="ECO:0000313" key="2">
    <source>
        <dbReference type="Proteomes" id="UP001281147"/>
    </source>
</evidence>
<comment type="caution">
    <text evidence="1">The sequence shown here is derived from an EMBL/GenBank/DDBJ whole genome shotgun (WGS) entry which is preliminary data.</text>
</comment>
<evidence type="ECO:0000313" key="1">
    <source>
        <dbReference type="EMBL" id="KAK3701326.1"/>
    </source>
</evidence>
<organism evidence="1 2">
    <name type="scientific">Vermiconidia calcicola</name>
    <dbReference type="NCBI Taxonomy" id="1690605"/>
    <lineage>
        <taxon>Eukaryota</taxon>
        <taxon>Fungi</taxon>
        <taxon>Dikarya</taxon>
        <taxon>Ascomycota</taxon>
        <taxon>Pezizomycotina</taxon>
        <taxon>Dothideomycetes</taxon>
        <taxon>Dothideomycetidae</taxon>
        <taxon>Mycosphaerellales</taxon>
        <taxon>Extremaceae</taxon>
        <taxon>Vermiconidia</taxon>
    </lineage>
</organism>
<name>A0ACC3MQA8_9PEZI</name>
<accession>A0ACC3MQA8</accession>
<reference evidence="1" key="1">
    <citation type="submission" date="2023-07" db="EMBL/GenBank/DDBJ databases">
        <title>Black Yeasts Isolated from many extreme environments.</title>
        <authorList>
            <person name="Coleine C."/>
            <person name="Stajich J.E."/>
            <person name="Selbmann L."/>
        </authorList>
    </citation>
    <scope>NUCLEOTIDE SEQUENCE</scope>
    <source>
        <strain evidence="1">CCFEE 5714</strain>
    </source>
</reference>